<dbReference type="Pfam" id="PF12146">
    <property type="entry name" value="Hydrolase_4"/>
    <property type="match status" value="1"/>
</dbReference>
<evidence type="ECO:0000313" key="3">
    <source>
        <dbReference type="Proteomes" id="UP001161409"/>
    </source>
</evidence>
<gene>
    <name evidence="2" type="ORF">GCM10007924_16030</name>
</gene>
<name>A0ABQ5U2S6_9PROT</name>
<dbReference type="Gene3D" id="3.40.50.1820">
    <property type="entry name" value="alpha/beta hydrolase"/>
    <property type="match status" value="1"/>
</dbReference>
<feature type="domain" description="Serine aminopeptidase S33" evidence="1">
    <location>
        <begin position="24"/>
        <end position="289"/>
    </location>
</feature>
<dbReference type="SUPFAM" id="SSF53474">
    <property type="entry name" value="alpha/beta-Hydrolases"/>
    <property type="match status" value="1"/>
</dbReference>
<dbReference type="Proteomes" id="UP001161409">
    <property type="component" value="Unassembled WGS sequence"/>
</dbReference>
<reference evidence="2" key="2">
    <citation type="submission" date="2023-01" db="EMBL/GenBank/DDBJ databases">
        <title>Draft genome sequence of Sneathiella chinensis strain NBRC 103408.</title>
        <authorList>
            <person name="Sun Q."/>
            <person name="Mori K."/>
        </authorList>
    </citation>
    <scope>NUCLEOTIDE SEQUENCE</scope>
    <source>
        <strain evidence="2">NBRC 103408</strain>
    </source>
</reference>
<comment type="caution">
    <text evidence="2">The sequence shown here is derived from an EMBL/GenBank/DDBJ whole genome shotgun (WGS) entry which is preliminary data.</text>
</comment>
<keyword evidence="3" id="KW-1185">Reference proteome</keyword>
<accession>A0ABQ5U2S6</accession>
<evidence type="ECO:0000259" key="1">
    <source>
        <dbReference type="Pfam" id="PF12146"/>
    </source>
</evidence>
<proteinExistence type="predicted"/>
<reference evidence="2" key="1">
    <citation type="journal article" date="2014" name="Int. J. Syst. Evol. Microbiol.">
        <title>Complete genome of a new Firmicutes species belonging to the dominant human colonic microbiota ('Ruminococcus bicirculans') reveals two chromosomes and a selective capacity to utilize plant glucans.</title>
        <authorList>
            <consortium name="NISC Comparative Sequencing Program"/>
            <person name="Wegmann U."/>
            <person name="Louis P."/>
            <person name="Goesmann A."/>
            <person name="Henrissat B."/>
            <person name="Duncan S.H."/>
            <person name="Flint H.J."/>
        </authorList>
    </citation>
    <scope>NUCLEOTIDE SEQUENCE</scope>
    <source>
        <strain evidence="2">NBRC 103408</strain>
    </source>
</reference>
<dbReference type="InterPro" id="IPR029058">
    <property type="entry name" value="AB_hydrolase_fold"/>
</dbReference>
<sequence length="308" mass="33646">MANFWVSGADGLPIHVYEWLPDGDIRAVVHMAHGMAEHGGRYARFADFLNRAGVAVYANDHRGHGLSIPAGEVPGHMADSNGWDKAVEDLYLVNREIASRHPGLPIILTGHSMGSFMTQDYMGQYGDSIAAAALSATNGPPGTLGKLAQLVSRVEKLRNGKEGHSTLLANMSFKAFNKAFAPNRTEFDWLSRDEAEVDKYVADPLCGFECSIATWIGLLDAMVRIAGDAALSGMNKHMPVYVFAGDQDPVGENSKGIERLLAAYDRHGFSRVSHRFYPGGRHEILNETNRDQVMADYLDWLEGVLAGD</sequence>
<dbReference type="InterPro" id="IPR051044">
    <property type="entry name" value="MAG_DAG_Lipase"/>
</dbReference>
<dbReference type="RefSeq" id="WP_169560430.1">
    <property type="nucleotide sequence ID" value="NZ_BSNF01000006.1"/>
</dbReference>
<protein>
    <recommendedName>
        <fullName evidence="1">Serine aminopeptidase S33 domain-containing protein</fullName>
    </recommendedName>
</protein>
<dbReference type="EMBL" id="BSNF01000006">
    <property type="protein sequence ID" value="GLQ06382.1"/>
    <property type="molecule type" value="Genomic_DNA"/>
</dbReference>
<dbReference type="PANTHER" id="PTHR11614">
    <property type="entry name" value="PHOSPHOLIPASE-RELATED"/>
    <property type="match status" value="1"/>
</dbReference>
<dbReference type="InterPro" id="IPR022742">
    <property type="entry name" value="Hydrolase_4"/>
</dbReference>
<evidence type="ECO:0000313" key="2">
    <source>
        <dbReference type="EMBL" id="GLQ06382.1"/>
    </source>
</evidence>
<organism evidence="2 3">
    <name type="scientific">Sneathiella chinensis</name>
    <dbReference type="NCBI Taxonomy" id="349750"/>
    <lineage>
        <taxon>Bacteria</taxon>
        <taxon>Pseudomonadati</taxon>
        <taxon>Pseudomonadota</taxon>
        <taxon>Alphaproteobacteria</taxon>
        <taxon>Sneathiellales</taxon>
        <taxon>Sneathiellaceae</taxon>
        <taxon>Sneathiella</taxon>
    </lineage>
</organism>